<protein>
    <submittedName>
        <fullName evidence="2">Uncharacterized protein</fullName>
    </submittedName>
</protein>
<evidence type="ECO:0000313" key="3">
    <source>
        <dbReference type="Proteomes" id="UP001530400"/>
    </source>
</evidence>
<accession>A0ABD3PH05</accession>
<dbReference type="EMBL" id="JALLPJ020000629">
    <property type="protein sequence ID" value="KAL3786956.1"/>
    <property type="molecule type" value="Genomic_DNA"/>
</dbReference>
<gene>
    <name evidence="2" type="ORF">ACHAWO_005095</name>
</gene>
<evidence type="ECO:0000313" key="2">
    <source>
        <dbReference type="EMBL" id="KAL3786956.1"/>
    </source>
</evidence>
<sequence>MKVLIATAAASTSAAAAAAFLVVPACRKPYLNVGSANVSPIFQTKIDDDFAPTIRDIFFLSLDGTLLSNARSKAKRSIEAALQVWPELSSTALTLNMNLKSTDHVCWNWLIEKLCALASITQQGNTPDKMLGCDAVFLARVLIEEQILDGGRSNGRGGKYGGKYHPGWTSDFESDGSVVGSRPLTVSELYANWKELREVMEFKYPVVNEETQRKEDPMPLIRQVLKELSMKEAAEIQQTTIQPLAYDALLRKSSKHKEFRQNALLMLGNEADVPSVLRLFVAMGLSINVDLDPELDMPHIESWLQNQVYDGDASILIAASQNACNYFAKRTNSILVVVPDSDKGETQYDLIKRLLLDFDKQSTSEVEISVVHSSIDVMKRCKSLLGDLTILSGGIRKYYLLGSDTTKVNLLLPDWSDTVSPILCFYKAKHCFNIYGVSLLSSSGSSNRH</sequence>
<keyword evidence="3" id="KW-1185">Reference proteome</keyword>
<evidence type="ECO:0000256" key="1">
    <source>
        <dbReference type="SAM" id="SignalP"/>
    </source>
</evidence>
<organism evidence="2 3">
    <name type="scientific">Cyclotella atomus</name>
    <dbReference type="NCBI Taxonomy" id="382360"/>
    <lineage>
        <taxon>Eukaryota</taxon>
        <taxon>Sar</taxon>
        <taxon>Stramenopiles</taxon>
        <taxon>Ochrophyta</taxon>
        <taxon>Bacillariophyta</taxon>
        <taxon>Coscinodiscophyceae</taxon>
        <taxon>Thalassiosirophycidae</taxon>
        <taxon>Stephanodiscales</taxon>
        <taxon>Stephanodiscaceae</taxon>
        <taxon>Cyclotella</taxon>
    </lineage>
</organism>
<keyword evidence="1" id="KW-0732">Signal</keyword>
<feature type="chain" id="PRO_5044859733" evidence="1">
    <location>
        <begin position="19"/>
        <end position="449"/>
    </location>
</feature>
<feature type="signal peptide" evidence="1">
    <location>
        <begin position="1"/>
        <end position="18"/>
    </location>
</feature>
<name>A0ABD3PH05_9STRA</name>
<dbReference type="Proteomes" id="UP001530400">
    <property type="component" value="Unassembled WGS sequence"/>
</dbReference>
<comment type="caution">
    <text evidence="2">The sequence shown here is derived from an EMBL/GenBank/DDBJ whole genome shotgun (WGS) entry which is preliminary data.</text>
</comment>
<reference evidence="2 3" key="1">
    <citation type="submission" date="2024-10" db="EMBL/GenBank/DDBJ databases">
        <title>Updated reference genomes for cyclostephanoid diatoms.</title>
        <authorList>
            <person name="Roberts W.R."/>
            <person name="Alverson A.J."/>
        </authorList>
    </citation>
    <scope>NUCLEOTIDE SEQUENCE [LARGE SCALE GENOMIC DNA]</scope>
    <source>
        <strain evidence="2 3">AJA010-31</strain>
    </source>
</reference>
<proteinExistence type="predicted"/>
<dbReference type="AlphaFoldDB" id="A0ABD3PH05"/>